<dbReference type="EMBL" id="LR796799">
    <property type="protein sequence ID" value="CAB4167308.1"/>
    <property type="molecule type" value="Genomic_DNA"/>
</dbReference>
<accession>A0A6J5PDK4</accession>
<gene>
    <name evidence="2" type="ORF">UFOVP1653_18</name>
    <name evidence="1" type="ORF">UFOVP866_18</name>
</gene>
<evidence type="ECO:0000313" key="1">
    <source>
        <dbReference type="EMBL" id="CAB4167308.1"/>
    </source>
</evidence>
<evidence type="ECO:0000313" key="2">
    <source>
        <dbReference type="EMBL" id="CAB4222103.1"/>
    </source>
</evidence>
<sequence length="45" mass="5322">MTYEEAIAMYPHDEVFIQIDDVVRPMTPTEYEAFIQRQVDYVPIG</sequence>
<reference evidence="1" key="1">
    <citation type="submission" date="2020-04" db="EMBL/GenBank/DDBJ databases">
        <authorList>
            <person name="Chiriac C."/>
            <person name="Salcher M."/>
            <person name="Ghai R."/>
            <person name="Kavagutti S V."/>
        </authorList>
    </citation>
    <scope>NUCLEOTIDE SEQUENCE</scope>
</reference>
<organism evidence="1">
    <name type="scientific">uncultured Caudovirales phage</name>
    <dbReference type="NCBI Taxonomy" id="2100421"/>
    <lineage>
        <taxon>Viruses</taxon>
        <taxon>Duplodnaviria</taxon>
        <taxon>Heunggongvirae</taxon>
        <taxon>Uroviricota</taxon>
        <taxon>Caudoviricetes</taxon>
        <taxon>Peduoviridae</taxon>
        <taxon>Maltschvirus</taxon>
        <taxon>Maltschvirus maltsch</taxon>
    </lineage>
</organism>
<protein>
    <submittedName>
        <fullName evidence="1">Uncharacterized protein</fullName>
    </submittedName>
</protein>
<proteinExistence type="predicted"/>
<name>A0A6J5PDK4_9CAUD</name>
<dbReference type="EMBL" id="LR797509">
    <property type="protein sequence ID" value="CAB4222103.1"/>
    <property type="molecule type" value="Genomic_DNA"/>
</dbReference>